<evidence type="ECO:0000256" key="15">
    <source>
        <dbReference type="SAM" id="SignalP"/>
    </source>
</evidence>
<feature type="chain" id="PRO_5022982996" evidence="15">
    <location>
        <begin position="32"/>
        <end position="756"/>
    </location>
</feature>
<dbReference type="PROSITE" id="PS52016">
    <property type="entry name" value="TONB_DEPENDENT_REC_3"/>
    <property type="match status" value="1"/>
</dbReference>
<evidence type="ECO:0000256" key="10">
    <source>
        <dbReference type="ARBA" id="ARBA00023136"/>
    </source>
</evidence>
<keyword evidence="5 12" id="KW-0812">Transmembrane</keyword>
<evidence type="ECO:0000256" key="14">
    <source>
        <dbReference type="RuleBase" id="RU003357"/>
    </source>
</evidence>
<evidence type="ECO:0000256" key="2">
    <source>
        <dbReference type="ARBA" id="ARBA00022448"/>
    </source>
</evidence>
<evidence type="ECO:0000313" key="19">
    <source>
        <dbReference type="Proteomes" id="UP000321039"/>
    </source>
</evidence>
<dbReference type="InterPro" id="IPR036942">
    <property type="entry name" value="Beta-barrel_TonB_sf"/>
</dbReference>
<dbReference type="InterPro" id="IPR000531">
    <property type="entry name" value="Beta-barrel_TonB"/>
</dbReference>
<evidence type="ECO:0000256" key="3">
    <source>
        <dbReference type="ARBA" id="ARBA00022452"/>
    </source>
</evidence>
<keyword evidence="10 12" id="KW-0472">Membrane</keyword>
<dbReference type="InterPro" id="IPR012910">
    <property type="entry name" value="Plug_dom"/>
</dbReference>
<dbReference type="Proteomes" id="UP000321039">
    <property type="component" value="Unassembled WGS sequence"/>
</dbReference>
<dbReference type="PROSITE" id="PS01156">
    <property type="entry name" value="TONB_DEPENDENT_REC_2"/>
    <property type="match status" value="1"/>
</dbReference>
<comment type="subcellular location">
    <subcellularLocation>
        <location evidence="1 12">Cell outer membrane</location>
        <topology evidence="1 12">Multi-pass membrane protein</topology>
    </subcellularLocation>
</comment>
<dbReference type="PANTHER" id="PTHR32552">
    <property type="entry name" value="FERRICHROME IRON RECEPTOR-RELATED"/>
    <property type="match status" value="1"/>
</dbReference>
<evidence type="ECO:0000256" key="4">
    <source>
        <dbReference type="ARBA" id="ARBA00022496"/>
    </source>
</evidence>
<dbReference type="SUPFAM" id="SSF56935">
    <property type="entry name" value="Porins"/>
    <property type="match status" value="1"/>
</dbReference>
<dbReference type="RefSeq" id="WP_148069092.1">
    <property type="nucleotide sequence ID" value="NZ_VRZA01000005.1"/>
</dbReference>
<dbReference type="Pfam" id="PF00593">
    <property type="entry name" value="TonB_dep_Rec_b-barrel"/>
    <property type="match status" value="1"/>
</dbReference>
<dbReference type="Pfam" id="PF07715">
    <property type="entry name" value="Plug"/>
    <property type="match status" value="1"/>
</dbReference>
<dbReference type="EMBL" id="VRZA01000005">
    <property type="protein sequence ID" value="TXS91852.1"/>
    <property type="molecule type" value="Genomic_DNA"/>
</dbReference>
<evidence type="ECO:0000259" key="17">
    <source>
        <dbReference type="Pfam" id="PF07715"/>
    </source>
</evidence>
<gene>
    <name evidence="18" type="ORF">FV139_14025</name>
</gene>
<keyword evidence="9 14" id="KW-0798">TonB box</keyword>
<evidence type="ECO:0000256" key="7">
    <source>
        <dbReference type="ARBA" id="ARBA00023004"/>
    </source>
</evidence>
<dbReference type="AlphaFoldDB" id="A0A5C8ZW78"/>
<comment type="similarity">
    <text evidence="12 14">Belongs to the TonB-dependent receptor family.</text>
</comment>
<evidence type="ECO:0000256" key="13">
    <source>
        <dbReference type="PROSITE-ProRule" id="PRU10144"/>
    </source>
</evidence>
<keyword evidence="19" id="KW-1185">Reference proteome</keyword>
<feature type="domain" description="TonB-dependent receptor plug" evidence="17">
    <location>
        <begin position="53"/>
        <end position="161"/>
    </location>
</feature>
<keyword evidence="18" id="KW-0675">Receptor</keyword>
<evidence type="ECO:0000313" key="18">
    <source>
        <dbReference type="EMBL" id="TXS91852.1"/>
    </source>
</evidence>
<dbReference type="GO" id="GO:0009279">
    <property type="term" value="C:cell outer membrane"/>
    <property type="evidence" value="ECO:0007669"/>
    <property type="project" value="UniProtKB-SubCell"/>
</dbReference>
<evidence type="ECO:0000259" key="16">
    <source>
        <dbReference type="Pfam" id="PF00593"/>
    </source>
</evidence>
<dbReference type="Gene3D" id="2.40.170.20">
    <property type="entry name" value="TonB-dependent receptor, beta-barrel domain"/>
    <property type="match status" value="1"/>
</dbReference>
<evidence type="ECO:0000256" key="1">
    <source>
        <dbReference type="ARBA" id="ARBA00004571"/>
    </source>
</evidence>
<keyword evidence="6 15" id="KW-0732">Signal</keyword>
<keyword evidence="7" id="KW-0408">Iron</keyword>
<evidence type="ECO:0000256" key="5">
    <source>
        <dbReference type="ARBA" id="ARBA00022692"/>
    </source>
</evidence>
<organism evidence="18 19">
    <name type="scientific">Parahaliea maris</name>
    <dbReference type="NCBI Taxonomy" id="2716870"/>
    <lineage>
        <taxon>Bacteria</taxon>
        <taxon>Pseudomonadati</taxon>
        <taxon>Pseudomonadota</taxon>
        <taxon>Gammaproteobacteria</taxon>
        <taxon>Cellvibrionales</taxon>
        <taxon>Halieaceae</taxon>
        <taxon>Parahaliea</taxon>
    </lineage>
</organism>
<dbReference type="InterPro" id="IPR010917">
    <property type="entry name" value="TonB_rcpt_CS"/>
</dbReference>
<protein>
    <submittedName>
        <fullName evidence="18">TonB-dependent receptor</fullName>
    </submittedName>
</protein>
<dbReference type="PANTHER" id="PTHR32552:SF81">
    <property type="entry name" value="TONB-DEPENDENT OUTER MEMBRANE RECEPTOR"/>
    <property type="match status" value="1"/>
</dbReference>
<name>A0A5C8ZW78_9GAMM</name>
<evidence type="ECO:0000256" key="12">
    <source>
        <dbReference type="PROSITE-ProRule" id="PRU01360"/>
    </source>
</evidence>
<feature type="domain" description="TonB-dependent receptor-like beta-barrel" evidence="16">
    <location>
        <begin position="259"/>
        <end position="719"/>
    </location>
</feature>
<feature type="short sequence motif" description="TonB C-terminal box" evidence="13">
    <location>
        <begin position="739"/>
        <end position="756"/>
    </location>
</feature>
<feature type="signal peptide" evidence="15">
    <location>
        <begin position="1"/>
        <end position="31"/>
    </location>
</feature>
<dbReference type="InterPro" id="IPR039426">
    <property type="entry name" value="TonB-dep_rcpt-like"/>
</dbReference>
<keyword evidence="11 12" id="KW-0998">Cell outer membrane</keyword>
<reference evidence="18 19" key="1">
    <citation type="submission" date="2019-08" db="EMBL/GenBank/DDBJ databases">
        <title>Parahaliea maris sp. nov., isolated from the surface seawater.</title>
        <authorList>
            <person name="Liu Y."/>
        </authorList>
    </citation>
    <scope>NUCLEOTIDE SEQUENCE [LARGE SCALE GENOMIC DNA]</scope>
    <source>
        <strain evidence="18 19">HSLHS9</strain>
    </source>
</reference>
<accession>A0A5C8ZW78</accession>
<comment type="caution">
    <text evidence="18">The sequence shown here is derived from an EMBL/GenBank/DDBJ whole genome shotgun (WGS) entry which is preliminary data.</text>
</comment>
<keyword evidence="8" id="KW-0406">Ion transport</keyword>
<evidence type="ECO:0000256" key="9">
    <source>
        <dbReference type="ARBA" id="ARBA00023077"/>
    </source>
</evidence>
<keyword evidence="2 12" id="KW-0813">Transport</keyword>
<proteinExistence type="inferred from homology"/>
<evidence type="ECO:0000256" key="11">
    <source>
        <dbReference type="ARBA" id="ARBA00023237"/>
    </source>
</evidence>
<sequence length="756" mass="82320">MAFKNRKDVKIAMLLGSSSAMLAFQPGSASAQQLTSGQIEEVVVTAQKREENVQDVPIAITALSGQALDELGLDNAEQLGAQVPGLVATSFSGGGTVSLFSIRGVSQNDFGDHQEGPVAVYADGVYIPSTSAAGATMYDLARVEVLKGPQGTLFGRNATGGLIQLISNKPTEVTEGYVDLTVGSYNQFTVEGALSGALTDTLLGRISVFSDNADGYFKNPLTGNDGRERESHNARVQLRWMPSDRATIDFVGRYTDNPRQIQHAYDARPSTGAARGDAEFDWFGNPDQGSEPNKQSIAADGYLGKRADSYELTAAFDVGETATITSISAYGNVQKEYREVDGSAGWEGRISQYTLSSTVDQDQFSQELRLNASTDKLRFQTGVYYLLIDGDFSIDTDFPAFAGRALVDASQKTESWSVFGQLEYDITSSLTAIVGARWVTDEKEYSNDTRCAAPSINLTGEVLGEFYDDCVLYSSFDPADPLIVDFPGAFKDDRDDTMDTYTAKLNYQMTEDVLIYGGYSRGAKAGGYNIAGDGFTYLDELTFDPEELDAWELGVKSKFWDSKAQLNVAAFYYDYSNYQAFTFAGVTNLVENAQAEAQGGEIELVLTPSDGWYFSAGLAFLDTELSDVAASRDGSATYPSQDMVLSPNLSANWIAKKAWTFGNGGSLDIQVDGNYVDEQEYSANATGVTQGDAYTLWNARLAYYSSNDAWEASVYVRNLTDETYHAYAFDFVSFSGLAAEVFGPPRWYGAQVRYRF</sequence>
<keyword evidence="4" id="KW-0410">Iron transport</keyword>
<evidence type="ECO:0000256" key="6">
    <source>
        <dbReference type="ARBA" id="ARBA00022729"/>
    </source>
</evidence>
<keyword evidence="3 12" id="KW-1134">Transmembrane beta strand</keyword>
<dbReference type="GO" id="GO:0006826">
    <property type="term" value="P:iron ion transport"/>
    <property type="evidence" value="ECO:0007669"/>
    <property type="project" value="UniProtKB-KW"/>
</dbReference>
<evidence type="ECO:0000256" key="8">
    <source>
        <dbReference type="ARBA" id="ARBA00023065"/>
    </source>
</evidence>